<keyword evidence="1" id="KW-1133">Transmembrane helix</keyword>
<evidence type="ECO:0000313" key="2">
    <source>
        <dbReference type="EMBL" id="RBI84088.1"/>
    </source>
</evidence>
<keyword evidence="1" id="KW-0472">Membrane</keyword>
<keyword evidence="1" id="KW-0812">Transmembrane</keyword>
<reference evidence="2 3" key="1">
    <citation type="submission" date="2018-07" db="EMBL/GenBank/DDBJ databases">
        <title>Rhodosalinus sp. strain E84T genomic sequence and assembly.</title>
        <authorList>
            <person name="Liu Z.-W."/>
            <person name="Lu D.-C."/>
        </authorList>
    </citation>
    <scope>NUCLEOTIDE SEQUENCE [LARGE SCALE GENOMIC DNA]</scope>
    <source>
        <strain evidence="2 3">E84</strain>
    </source>
</reference>
<gene>
    <name evidence="2" type="ORF">DRV85_13860</name>
</gene>
<dbReference type="Proteomes" id="UP000253370">
    <property type="component" value="Unassembled WGS sequence"/>
</dbReference>
<evidence type="ECO:0000313" key="3">
    <source>
        <dbReference type="Proteomes" id="UP000253370"/>
    </source>
</evidence>
<accession>A0A365U6F0</accession>
<sequence>MEGAAPLLPALLLAGGAGLAMPLGALMALGEHIDDPWIERRLRHGVTAFGGGALLSAVALVLVPDGSEDLAAWQAVLFLLLGGVLFFFVDRAVEAHGGAGAQLLAMLLDYLPEAAALGALLAIDMGTAVLLAGLIFLQNLPEGYAAFNEIESARHQPPRRVVALFTALALVGPGAAALGLFVLADLPAVLGAIMLVASGGILYLIFQDIAPQAKAPGDWLPPLGAVGGFALGLGGHLLVA</sequence>
<dbReference type="AlphaFoldDB" id="A0A365U6F0"/>
<organism evidence="2 3">
    <name type="scientific">Rhodosalinus halophilus</name>
    <dbReference type="NCBI Taxonomy" id="2259333"/>
    <lineage>
        <taxon>Bacteria</taxon>
        <taxon>Pseudomonadati</taxon>
        <taxon>Pseudomonadota</taxon>
        <taxon>Alphaproteobacteria</taxon>
        <taxon>Rhodobacterales</taxon>
        <taxon>Paracoccaceae</taxon>
        <taxon>Rhodosalinus</taxon>
    </lineage>
</organism>
<protein>
    <submittedName>
        <fullName evidence="2">Divalent cation transporter</fullName>
    </submittedName>
</protein>
<dbReference type="EMBL" id="QNTQ01000013">
    <property type="protein sequence ID" value="RBI84088.1"/>
    <property type="molecule type" value="Genomic_DNA"/>
</dbReference>
<feature type="transmembrane region" description="Helical" evidence="1">
    <location>
        <begin position="70"/>
        <end position="89"/>
    </location>
</feature>
<comment type="caution">
    <text evidence="2">The sequence shown here is derived from an EMBL/GenBank/DDBJ whole genome shotgun (WGS) entry which is preliminary data.</text>
</comment>
<feature type="transmembrane region" description="Helical" evidence="1">
    <location>
        <begin position="161"/>
        <end position="182"/>
    </location>
</feature>
<keyword evidence="3" id="KW-1185">Reference proteome</keyword>
<feature type="transmembrane region" description="Helical" evidence="1">
    <location>
        <begin position="44"/>
        <end position="63"/>
    </location>
</feature>
<feature type="transmembrane region" description="Helical" evidence="1">
    <location>
        <begin position="188"/>
        <end position="206"/>
    </location>
</feature>
<dbReference type="OrthoDB" id="5766358at2"/>
<feature type="transmembrane region" description="Helical" evidence="1">
    <location>
        <begin position="218"/>
        <end position="239"/>
    </location>
</feature>
<name>A0A365U6F0_9RHOB</name>
<dbReference type="RefSeq" id="WP_113290067.1">
    <property type="nucleotide sequence ID" value="NZ_QNTQ01000013.1"/>
</dbReference>
<feature type="transmembrane region" description="Helical" evidence="1">
    <location>
        <begin position="114"/>
        <end position="140"/>
    </location>
</feature>
<evidence type="ECO:0000256" key="1">
    <source>
        <dbReference type="SAM" id="Phobius"/>
    </source>
</evidence>
<proteinExistence type="predicted"/>